<feature type="compositionally biased region" description="Basic residues" evidence="2">
    <location>
        <begin position="274"/>
        <end position="288"/>
    </location>
</feature>
<feature type="compositionally biased region" description="Acidic residues" evidence="2">
    <location>
        <begin position="92"/>
        <end position="119"/>
    </location>
</feature>
<feature type="compositionally biased region" description="Basic and acidic residues" evidence="2">
    <location>
        <begin position="226"/>
        <end position="252"/>
    </location>
</feature>
<feature type="compositionally biased region" description="Polar residues" evidence="2">
    <location>
        <begin position="374"/>
        <end position="411"/>
    </location>
</feature>
<reference evidence="3 4" key="1">
    <citation type="submission" date="2021-06" db="EMBL/GenBank/DDBJ databases">
        <title>A haploid diamondback moth (Plutella xylostella L.) genome assembly resolves 31 chromosomes and identifies a diamide resistance mutation.</title>
        <authorList>
            <person name="Ward C.M."/>
            <person name="Perry K.D."/>
            <person name="Baker G."/>
            <person name="Powis K."/>
            <person name="Heckel D.G."/>
            <person name="Baxter S.W."/>
        </authorList>
    </citation>
    <scope>NUCLEOTIDE SEQUENCE [LARGE SCALE GENOMIC DNA]</scope>
    <source>
        <strain evidence="3 4">LV</strain>
        <tissue evidence="3">Single pupa</tissue>
    </source>
</reference>
<keyword evidence="4" id="KW-1185">Reference proteome</keyword>
<feature type="compositionally biased region" description="Acidic residues" evidence="2">
    <location>
        <begin position="509"/>
        <end position="520"/>
    </location>
</feature>
<feature type="compositionally biased region" description="Basic and acidic residues" evidence="2">
    <location>
        <begin position="158"/>
        <end position="187"/>
    </location>
</feature>
<sequence length="615" mass="69688">MMSDVEEPPSKVTKIELETSQPHDESLETAEHGHEEWLSEEVLTDEDYNQTLEQDVSQEGNTSQDDSQFSMAENSLDTADQINKLEEHLDEYQEEDRLTEEDQTVMEEERLVEEDQTVMEEERLVEEDHTVMEEDRLTEEDQTIMEEERLIEEDQTVTEEHTVTDKDQSVTDKDQTEKHVDNVKQEVTEADVEEQLNSLENVERKDKEDKKPGEPLTADLGMFLVRKSDGQVDVMTERKDSSEFEPSEKHSDEEDDGNNTDELLRMLGEDNNKAKKAQLSKNGKKQLTVKKEDADSSDSDFEGALVTTTMKVAKRVLMNKKPARKAEPEDMSDSEQSEEENRAMADAISSRHYQVKKKLNVASKSTAKSSITSRNMSRTKPKTSQVSAQKTTSISVKNSVKSVTANGSSVKKTTKVPELSPKISERAKSLLQKMNSSIINNATKHPTPTPQRSSSRSHKAPVKLISAPSPPLRKGQGGRREGAKIKEEVDSDEMEDSKDFLSLMKPERMEEESPSEEESVPSDASFYDEMPSSDSEDVEDWFALDVRAERAGDYIPLLGHRAFELLGEEKKRVVKKLTDLRESITSLNERSRDQMKEIENARKALAELDALLIHT</sequence>
<feature type="compositionally biased region" description="Acidic residues" evidence="2">
    <location>
        <begin position="38"/>
        <end position="48"/>
    </location>
</feature>
<feature type="compositionally biased region" description="Polar residues" evidence="2">
    <location>
        <begin position="49"/>
        <end position="81"/>
    </location>
</feature>
<feature type="compositionally biased region" description="Polar residues" evidence="2">
    <location>
        <begin position="432"/>
        <end position="446"/>
    </location>
</feature>
<feature type="compositionally biased region" description="Low complexity" evidence="2">
    <location>
        <begin position="362"/>
        <end position="373"/>
    </location>
</feature>
<dbReference type="Proteomes" id="UP000823941">
    <property type="component" value="Chromosome 24"/>
</dbReference>
<accession>A0ABQ7PZY8</accession>
<feature type="compositionally biased region" description="Basic and acidic residues" evidence="2">
    <location>
        <begin position="13"/>
        <end position="37"/>
    </location>
</feature>
<feature type="compositionally biased region" description="Basic and acidic residues" evidence="2">
    <location>
        <begin position="262"/>
        <end position="273"/>
    </location>
</feature>
<evidence type="ECO:0000313" key="4">
    <source>
        <dbReference type="Proteomes" id="UP000823941"/>
    </source>
</evidence>
<dbReference type="EMBL" id="JAHIBW010000024">
    <property type="protein sequence ID" value="KAG7298558.1"/>
    <property type="molecule type" value="Genomic_DNA"/>
</dbReference>
<proteinExistence type="predicted"/>
<evidence type="ECO:0000256" key="2">
    <source>
        <dbReference type="SAM" id="MobiDB-lite"/>
    </source>
</evidence>
<feature type="compositionally biased region" description="Acidic residues" evidence="2">
    <location>
        <begin position="136"/>
        <end position="157"/>
    </location>
</feature>
<feature type="coiled-coil region" evidence="1">
    <location>
        <begin position="570"/>
        <end position="611"/>
    </location>
</feature>
<organism evidence="3 4">
    <name type="scientific">Plutella xylostella</name>
    <name type="common">Diamondback moth</name>
    <name type="synonym">Plutella maculipennis</name>
    <dbReference type="NCBI Taxonomy" id="51655"/>
    <lineage>
        <taxon>Eukaryota</taxon>
        <taxon>Metazoa</taxon>
        <taxon>Ecdysozoa</taxon>
        <taxon>Arthropoda</taxon>
        <taxon>Hexapoda</taxon>
        <taxon>Insecta</taxon>
        <taxon>Pterygota</taxon>
        <taxon>Neoptera</taxon>
        <taxon>Endopterygota</taxon>
        <taxon>Lepidoptera</taxon>
        <taxon>Glossata</taxon>
        <taxon>Ditrysia</taxon>
        <taxon>Yponomeutoidea</taxon>
        <taxon>Plutellidae</taxon>
        <taxon>Plutella</taxon>
    </lineage>
</organism>
<feature type="region of interest" description="Disordered" evidence="2">
    <location>
        <begin position="319"/>
        <end position="535"/>
    </location>
</feature>
<keyword evidence="1" id="KW-0175">Coiled coil</keyword>
<name>A0ABQ7PZY8_PLUXY</name>
<feature type="compositionally biased region" description="Acidic residues" evidence="2">
    <location>
        <begin position="329"/>
        <end position="338"/>
    </location>
</feature>
<feature type="compositionally biased region" description="Basic and acidic residues" evidence="2">
    <location>
        <begin position="478"/>
        <end position="488"/>
    </location>
</feature>
<evidence type="ECO:0000313" key="3">
    <source>
        <dbReference type="EMBL" id="KAG7298558.1"/>
    </source>
</evidence>
<comment type="caution">
    <text evidence="3">The sequence shown here is derived from an EMBL/GenBank/DDBJ whole genome shotgun (WGS) entry which is preliminary data.</text>
</comment>
<feature type="region of interest" description="Disordered" evidence="2">
    <location>
        <begin position="1"/>
        <end position="300"/>
    </location>
</feature>
<protein>
    <submittedName>
        <fullName evidence="3">Uncharacterized protein</fullName>
    </submittedName>
</protein>
<feature type="compositionally biased region" description="Basic and acidic residues" evidence="2">
    <location>
        <begin position="120"/>
        <end position="135"/>
    </location>
</feature>
<evidence type="ECO:0000256" key="1">
    <source>
        <dbReference type="SAM" id="Coils"/>
    </source>
</evidence>
<gene>
    <name evidence="3" type="ORF">JYU34_018197</name>
</gene>
<feature type="compositionally biased region" description="Basic and acidic residues" evidence="2">
    <location>
        <begin position="201"/>
        <end position="213"/>
    </location>
</feature>